<dbReference type="OrthoDB" id="5872033at2759"/>
<feature type="region of interest" description="Disordered" evidence="1">
    <location>
        <begin position="261"/>
        <end position="282"/>
    </location>
</feature>
<feature type="compositionally biased region" description="Basic and acidic residues" evidence="1">
    <location>
        <begin position="272"/>
        <end position="282"/>
    </location>
</feature>
<evidence type="ECO:0008006" key="5">
    <source>
        <dbReference type="Google" id="ProtNLM"/>
    </source>
</evidence>
<evidence type="ECO:0000256" key="1">
    <source>
        <dbReference type="SAM" id="MobiDB-lite"/>
    </source>
</evidence>
<evidence type="ECO:0000259" key="3">
    <source>
        <dbReference type="Pfam" id="PF18701"/>
    </source>
</evidence>
<reference evidence="4" key="1">
    <citation type="submission" date="2018-11" db="EMBL/GenBank/DDBJ databases">
        <authorList>
            <consortium name="Pathogen Informatics"/>
        </authorList>
    </citation>
    <scope>NUCLEOTIDE SEQUENCE [LARGE SCALE GENOMIC DNA]</scope>
</reference>
<protein>
    <recommendedName>
        <fullName evidence="5">DUF5641 domain-containing protein</fullName>
    </recommendedName>
</protein>
<dbReference type="InterPro" id="IPR040676">
    <property type="entry name" value="DUF5641"/>
</dbReference>
<feature type="domain" description="DUF5641" evidence="3">
    <location>
        <begin position="166"/>
        <end position="257"/>
    </location>
</feature>
<sequence>MNRSDLDDEAKAPAILAPNTDLARLIIQEAHGTYHRGVEHTISTVRQNYWISKIRQQPRKLVHKCVKCRRFNGHPFAYPDATDLPERRVCRSPCLNSRSLTYQGAEREDLVSVRPADFLQKDFNITLPQKWTAKLFEDDAAYLPPEEMRALQTRQEVLDALEKSCEATEKFWRIWTDQYLTSLRETHKKSLTDRRHTHLTPKTGDIVLLCDPVIPRNDWRMARITGTKTSNDGAIREVELVTSTRRRIRRPVNLITPLEITASEPETSTTNEIEHEQAANNQ</sequence>
<dbReference type="Pfam" id="PF18701">
    <property type="entry name" value="DUF5641"/>
    <property type="match status" value="1"/>
</dbReference>
<dbReference type="Gene3D" id="1.10.340.70">
    <property type="match status" value="1"/>
</dbReference>
<accession>A0A3P7ZDT9</accession>
<proteinExistence type="predicted"/>
<dbReference type="EMBL" id="UZAH01028227">
    <property type="protein sequence ID" value="VDO98641.1"/>
    <property type="molecule type" value="Genomic_DNA"/>
</dbReference>
<dbReference type="PANTHER" id="PTHR47331">
    <property type="entry name" value="PHD-TYPE DOMAIN-CONTAINING PROTEIN"/>
    <property type="match status" value="1"/>
</dbReference>
<dbReference type="Pfam" id="PF17921">
    <property type="entry name" value="Integrase_H2C2"/>
    <property type="match status" value="1"/>
</dbReference>
<gene>
    <name evidence="4" type="ORF">HPBE_LOCUS14141</name>
</gene>
<feature type="non-terminal residue" evidence="4">
    <location>
        <position position="282"/>
    </location>
</feature>
<feature type="domain" description="Integrase zinc-binding" evidence="2">
    <location>
        <begin position="19"/>
        <end position="72"/>
    </location>
</feature>
<evidence type="ECO:0000259" key="2">
    <source>
        <dbReference type="Pfam" id="PF17921"/>
    </source>
</evidence>
<name>A0A3P7ZDT9_HELPZ</name>
<organism evidence="4">
    <name type="scientific">Heligmosomoides polygyrus</name>
    <name type="common">Parasitic roundworm</name>
    <dbReference type="NCBI Taxonomy" id="6339"/>
    <lineage>
        <taxon>Eukaryota</taxon>
        <taxon>Metazoa</taxon>
        <taxon>Ecdysozoa</taxon>
        <taxon>Nematoda</taxon>
        <taxon>Chromadorea</taxon>
        <taxon>Rhabditida</taxon>
        <taxon>Rhabditina</taxon>
        <taxon>Rhabditomorpha</taxon>
        <taxon>Strongyloidea</taxon>
        <taxon>Heligmosomidae</taxon>
        <taxon>Heligmosomoides</taxon>
    </lineage>
</organism>
<dbReference type="InterPro" id="IPR041588">
    <property type="entry name" value="Integrase_H2C2"/>
</dbReference>
<dbReference type="AlphaFoldDB" id="A0A3P7ZDT9"/>
<evidence type="ECO:0000313" key="4">
    <source>
        <dbReference type="EMBL" id="VDO98641.1"/>
    </source>
</evidence>